<evidence type="ECO:0000313" key="3">
    <source>
        <dbReference type="Proteomes" id="UP000714420"/>
    </source>
</evidence>
<proteinExistence type="predicted"/>
<dbReference type="SUPFAM" id="SSF54001">
    <property type="entry name" value="Cysteine proteinases"/>
    <property type="match status" value="1"/>
</dbReference>
<keyword evidence="3" id="KW-1185">Reference proteome</keyword>
<sequence>MEGMRLWMFLLLGCVMSVSSVEAKKAVVRVKHPGTLSKLVGERNKYRITDITVRGVINNDDIRFLRDICGRGAGMETTGGKVRSVNLRDVEFSKGGQPFLDGQKAYRAYVTSEHTVPDCMFFMCPVENIILPVHTDTVGHWALSRTSLRTLDFPREAYIHSNVLTDDSMLTELTLPVLSWKDRSVRRLLEGLKSLRKLVFRDVEYISGGTFERMPALEELTFSGFVGHIDGYCVNEMPRLCSIRFDGTVMSTGGSQFVKDCPELENIVFGGTVFRTCYGNAVNCPKFKGYIVMGRVVSSECPEAIPATPSASWGKADGWAEAFRQAEEWILRNKYNNEGFGFIAISKIPVIEKVAGEIGDTAMYARMEAMKESLEGTEGSTHLETLKLSFPYRRTGQCTPVIGYAYPSDSLLCRTRDYFNLDSIAGGGDDISRIKNILYWVHDHIRHDGGSPRPDCRLNAIELYEVCRRENRGLNCRFMAIMLNEMLLAEGIPARYLTCQSREWRTDPDCHVINVAWSTSLGKWVWMDPSFAAYASDENGVLLHPGEVRERLRLGLPLLLNEDANWNHKNKQTVDRYLKDYMAKNLYVISANTLNQSEPEGASAHPQGTSVSLVPDKFHFRGKYVTSDDEYFWRPPAGQAAR</sequence>
<dbReference type="SUPFAM" id="SSF52058">
    <property type="entry name" value="L domain-like"/>
    <property type="match status" value="1"/>
</dbReference>
<dbReference type="InterPro" id="IPR026906">
    <property type="entry name" value="LRR_5"/>
</dbReference>
<evidence type="ECO:0000313" key="2">
    <source>
        <dbReference type="EMBL" id="NPD92418.1"/>
    </source>
</evidence>
<dbReference type="Gene3D" id="3.80.10.10">
    <property type="entry name" value="Ribonuclease Inhibitor"/>
    <property type="match status" value="1"/>
</dbReference>
<dbReference type="Pfam" id="PF13306">
    <property type="entry name" value="LRR_5"/>
    <property type="match status" value="2"/>
</dbReference>
<protein>
    <submittedName>
        <fullName evidence="2">Leucine-rich repeat protein</fullName>
    </submittedName>
</protein>
<dbReference type="InterPro" id="IPR032675">
    <property type="entry name" value="LRR_dom_sf"/>
</dbReference>
<dbReference type="InterPro" id="IPR038765">
    <property type="entry name" value="Papain-like_cys_pep_sf"/>
</dbReference>
<accession>A0ABX2AMJ8</accession>
<dbReference type="Gene3D" id="3.10.620.30">
    <property type="match status" value="1"/>
</dbReference>
<dbReference type="RefSeq" id="WP_172275750.1">
    <property type="nucleotide sequence ID" value="NZ_CASGMU010000006.1"/>
</dbReference>
<evidence type="ECO:0000259" key="1">
    <source>
        <dbReference type="Pfam" id="PF01841"/>
    </source>
</evidence>
<organism evidence="2 3">
    <name type="scientific">Xylanibacter muris</name>
    <dbReference type="NCBI Taxonomy" id="2736290"/>
    <lineage>
        <taxon>Bacteria</taxon>
        <taxon>Pseudomonadati</taxon>
        <taxon>Bacteroidota</taxon>
        <taxon>Bacteroidia</taxon>
        <taxon>Bacteroidales</taxon>
        <taxon>Prevotellaceae</taxon>
        <taxon>Xylanibacter</taxon>
    </lineage>
</organism>
<dbReference type="EMBL" id="JABKKF010000007">
    <property type="protein sequence ID" value="NPD92418.1"/>
    <property type="molecule type" value="Genomic_DNA"/>
</dbReference>
<name>A0ABX2AMJ8_9BACT</name>
<comment type="caution">
    <text evidence="2">The sequence shown here is derived from an EMBL/GenBank/DDBJ whole genome shotgun (WGS) entry which is preliminary data.</text>
</comment>
<feature type="domain" description="Transglutaminase-like" evidence="1">
    <location>
        <begin position="425"/>
        <end position="529"/>
    </location>
</feature>
<dbReference type="Proteomes" id="UP000714420">
    <property type="component" value="Unassembled WGS sequence"/>
</dbReference>
<reference evidence="2 3" key="1">
    <citation type="submission" date="2020-05" db="EMBL/GenBank/DDBJ databases">
        <title>Distinct polysaccharide utilization as determinants for interspecies competition between intestinal Prevotella spp.</title>
        <authorList>
            <person name="Galvez E.J.C."/>
            <person name="Iljazovic A."/>
            <person name="Strowig T."/>
        </authorList>
    </citation>
    <scope>NUCLEOTIDE SEQUENCE [LARGE SCALE GENOMIC DNA]</scope>
    <source>
        <strain evidence="2 3">PMUR</strain>
    </source>
</reference>
<dbReference type="Pfam" id="PF01841">
    <property type="entry name" value="Transglut_core"/>
    <property type="match status" value="1"/>
</dbReference>
<dbReference type="InterPro" id="IPR002931">
    <property type="entry name" value="Transglutaminase-like"/>
</dbReference>
<gene>
    <name evidence="2" type="ORF">HPS56_08695</name>
</gene>